<dbReference type="NCBIfam" id="TIGR01262">
    <property type="entry name" value="maiA"/>
    <property type="match status" value="1"/>
</dbReference>
<gene>
    <name evidence="4" type="primary">maiA</name>
    <name evidence="4" type="ORF">ISP20_10725</name>
</gene>
<comment type="similarity">
    <text evidence="1">Belongs to the GST superfamily. Zeta family.</text>
</comment>
<dbReference type="SUPFAM" id="SSF47616">
    <property type="entry name" value="GST C-terminal domain-like"/>
    <property type="match status" value="1"/>
</dbReference>
<evidence type="ECO:0000256" key="1">
    <source>
        <dbReference type="ARBA" id="ARBA00010007"/>
    </source>
</evidence>
<evidence type="ECO:0000259" key="3">
    <source>
        <dbReference type="PROSITE" id="PS50405"/>
    </source>
</evidence>
<dbReference type="SFLD" id="SFLDS00019">
    <property type="entry name" value="Glutathione_Transferase_(cytos"/>
    <property type="match status" value="1"/>
</dbReference>
<dbReference type="PROSITE" id="PS50404">
    <property type="entry name" value="GST_NTER"/>
    <property type="match status" value="1"/>
</dbReference>
<dbReference type="InterPro" id="IPR034333">
    <property type="entry name" value="GST_Zeta_N"/>
</dbReference>
<dbReference type="EC" id="5.2.1.2" evidence="4"/>
<reference evidence="4 5" key="1">
    <citation type="submission" date="2020-10" db="EMBL/GenBank/DDBJ databases">
        <title>Phylogeny of dyella-like bacteria.</title>
        <authorList>
            <person name="Fu J."/>
        </authorList>
    </citation>
    <scope>NUCLEOTIDE SEQUENCE [LARGE SCALE GENOMIC DNA]</scope>
    <source>
        <strain evidence="4 5">THG-B117</strain>
    </source>
</reference>
<accession>A0ABS2JU76</accession>
<dbReference type="InterPro" id="IPR010987">
    <property type="entry name" value="Glutathione-S-Trfase_C-like"/>
</dbReference>
<evidence type="ECO:0000313" key="4">
    <source>
        <dbReference type="EMBL" id="MBM7121628.1"/>
    </source>
</evidence>
<dbReference type="PROSITE" id="PS50405">
    <property type="entry name" value="GST_CTER"/>
    <property type="match status" value="1"/>
</dbReference>
<sequence>MGQQRVLYGYWRSSAAYRVRIALNLKGLPYEHKAVHLLNHGGEQHQPDFQALNPQELVPCLVDDGQVFTQSMAIMEYLDETHPEPPLLPSVPAGRARVRALSQVISCDLHPLGNLRVLQYLTAQLGADDAGKGVWSRHWISLGLQALEAMLAGNVATGRFCHGDSPGMADACLVPQVYNAVRWKLPMDDYPTINRIHEACQELQAFQKAAPEAQPDAPTAA</sequence>
<dbReference type="InterPro" id="IPR005955">
    <property type="entry name" value="GST_Zeta"/>
</dbReference>
<dbReference type="CDD" id="cd03191">
    <property type="entry name" value="GST_C_Zeta"/>
    <property type="match status" value="1"/>
</dbReference>
<evidence type="ECO:0000259" key="2">
    <source>
        <dbReference type="PROSITE" id="PS50404"/>
    </source>
</evidence>
<dbReference type="PANTHER" id="PTHR42673:SF21">
    <property type="entry name" value="GLUTATHIONE S-TRANSFERASE YFCF"/>
    <property type="match status" value="1"/>
</dbReference>
<dbReference type="EMBL" id="JADIKC010000004">
    <property type="protein sequence ID" value="MBM7121628.1"/>
    <property type="molecule type" value="Genomic_DNA"/>
</dbReference>
<dbReference type="SUPFAM" id="SSF52833">
    <property type="entry name" value="Thioredoxin-like"/>
    <property type="match status" value="1"/>
</dbReference>
<feature type="domain" description="GST N-terminal" evidence="2">
    <location>
        <begin position="3"/>
        <end position="86"/>
    </location>
</feature>
<dbReference type="InterPro" id="IPR004045">
    <property type="entry name" value="Glutathione_S-Trfase_N"/>
</dbReference>
<evidence type="ECO:0000313" key="5">
    <source>
        <dbReference type="Proteomes" id="UP001430065"/>
    </source>
</evidence>
<dbReference type="InterPro" id="IPR036282">
    <property type="entry name" value="Glutathione-S-Trfase_C_sf"/>
</dbReference>
<comment type="caution">
    <text evidence="4">The sequence shown here is derived from an EMBL/GenBank/DDBJ whole genome shotgun (WGS) entry which is preliminary data.</text>
</comment>
<dbReference type="GO" id="GO:0016034">
    <property type="term" value="F:maleylacetoacetate isomerase activity"/>
    <property type="evidence" value="ECO:0007669"/>
    <property type="project" value="UniProtKB-EC"/>
</dbReference>
<dbReference type="RefSeq" id="WP_204636087.1">
    <property type="nucleotide sequence ID" value="NZ_JADIKC010000004.1"/>
</dbReference>
<proteinExistence type="inferred from homology"/>
<name>A0ABS2JU76_9GAMM</name>
<dbReference type="SFLD" id="SFLDG00358">
    <property type="entry name" value="Main_(cytGST)"/>
    <property type="match status" value="1"/>
</dbReference>
<feature type="domain" description="GST C-terminal" evidence="3">
    <location>
        <begin position="91"/>
        <end position="219"/>
    </location>
</feature>
<dbReference type="PANTHER" id="PTHR42673">
    <property type="entry name" value="MALEYLACETOACETATE ISOMERASE"/>
    <property type="match status" value="1"/>
</dbReference>
<keyword evidence="5" id="KW-1185">Reference proteome</keyword>
<dbReference type="InterPro" id="IPR040079">
    <property type="entry name" value="Glutathione_S-Trfase"/>
</dbReference>
<dbReference type="Gene3D" id="1.20.1050.10">
    <property type="match status" value="1"/>
</dbReference>
<dbReference type="Proteomes" id="UP001430065">
    <property type="component" value="Unassembled WGS sequence"/>
</dbReference>
<keyword evidence="4" id="KW-0413">Isomerase</keyword>
<dbReference type="InterPro" id="IPR036249">
    <property type="entry name" value="Thioredoxin-like_sf"/>
</dbReference>
<dbReference type="InterPro" id="IPR034330">
    <property type="entry name" value="GST_Zeta_C"/>
</dbReference>
<dbReference type="CDD" id="cd03042">
    <property type="entry name" value="GST_N_Zeta"/>
    <property type="match status" value="1"/>
</dbReference>
<protein>
    <submittedName>
        <fullName evidence="4">Maleylacetoacetate isomerase</fullName>
        <ecNumber evidence="4">5.2.1.2</ecNumber>
    </submittedName>
</protein>
<dbReference type="Pfam" id="PF13417">
    <property type="entry name" value="GST_N_3"/>
    <property type="match status" value="1"/>
</dbReference>
<dbReference type="Gene3D" id="3.40.30.10">
    <property type="entry name" value="Glutaredoxin"/>
    <property type="match status" value="1"/>
</dbReference>
<organism evidence="4 5">
    <name type="scientific">Dyella kyungheensis</name>
    <dbReference type="NCBI Taxonomy" id="1242174"/>
    <lineage>
        <taxon>Bacteria</taxon>
        <taxon>Pseudomonadati</taxon>
        <taxon>Pseudomonadota</taxon>
        <taxon>Gammaproteobacteria</taxon>
        <taxon>Lysobacterales</taxon>
        <taxon>Rhodanobacteraceae</taxon>
        <taxon>Dyella</taxon>
    </lineage>
</organism>